<dbReference type="Proteomes" id="UP001651158">
    <property type="component" value="Unassembled WGS sequence"/>
</dbReference>
<dbReference type="EMBL" id="JAKROA010000002">
    <property type="protein sequence ID" value="KAL5110437.1"/>
    <property type="molecule type" value="Genomic_DNA"/>
</dbReference>
<sequence length="117" mass="13188">MVVSGSSSRLTPKEQANDLFNFKDQADLEDCVERLPTVTLGYGEAGGIRSSLPPEQTIPFNLSKMWSFWITCFGTIGSHRPVGNIFDAEQGWERESGRHMVDIRRQELRGLDHFPSC</sequence>
<reference evidence="1 2" key="1">
    <citation type="journal article" date="2022" name="Front. Cell. Infect. Microbiol.">
        <title>The Genomes of Two Strains of Taenia crassiceps the Animal Model for the Study of Human Cysticercosis.</title>
        <authorList>
            <person name="Bobes R.J."/>
            <person name="Estrada K."/>
            <person name="Rios-Valencia D.G."/>
            <person name="Calderon-Gallegos A."/>
            <person name="de la Torre P."/>
            <person name="Carrero J.C."/>
            <person name="Sanchez-Flores A."/>
            <person name="Laclette J.P."/>
        </authorList>
    </citation>
    <scope>NUCLEOTIDE SEQUENCE [LARGE SCALE GENOMIC DNA]</scope>
    <source>
        <strain evidence="1">WFUcys</strain>
    </source>
</reference>
<name>A0ABR4QLK2_9CEST</name>
<protein>
    <submittedName>
        <fullName evidence="1">Uncharacterized protein</fullName>
    </submittedName>
</protein>
<evidence type="ECO:0000313" key="1">
    <source>
        <dbReference type="EMBL" id="KAL5110437.1"/>
    </source>
</evidence>
<evidence type="ECO:0000313" key="2">
    <source>
        <dbReference type="Proteomes" id="UP001651158"/>
    </source>
</evidence>
<proteinExistence type="predicted"/>
<comment type="caution">
    <text evidence="1">The sequence shown here is derived from an EMBL/GenBank/DDBJ whole genome shotgun (WGS) entry which is preliminary data.</text>
</comment>
<gene>
    <name evidence="1" type="ORF">TcWFU_005744</name>
</gene>
<organism evidence="1 2">
    <name type="scientific">Taenia crassiceps</name>
    <dbReference type="NCBI Taxonomy" id="6207"/>
    <lineage>
        <taxon>Eukaryota</taxon>
        <taxon>Metazoa</taxon>
        <taxon>Spiralia</taxon>
        <taxon>Lophotrochozoa</taxon>
        <taxon>Platyhelminthes</taxon>
        <taxon>Cestoda</taxon>
        <taxon>Eucestoda</taxon>
        <taxon>Cyclophyllidea</taxon>
        <taxon>Taeniidae</taxon>
        <taxon>Taenia</taxon>
    </lineage>
</organism>
<keyword evidence="2" id="KW-1185">Reference proteome</keyword>
<accession>A0ABR4QLK2</accession>